<dbReference type="PANTHER" id="PTHR31581:SF1">
    <property type="entry name" value="KICSTOR SUBUNIT 2"/>
    <property type="match status" value="1"/>
</dbReference>
<dbReference type="InterPro" id="IPR038060">
    <property type="entry name" value="C12orf66-like_central_sf"/>
</dbReference>
<dbReference type="GO" id="GO:1904262">
    <property type="term" value="P:negative regulation of TORC1 signaling"/>
    <property type="evidence" value="ECO:0007669"/>
    <property type="project" value="TreeGrafter"/>
</dbReference>
<organism evidence="1 2">
    <name type="scientific">Mucor plumbeus</name>
    <dbReference type="NCBI Taxonomy" id="97098"/>
    <lineage>
        <taxon>Eukaryota</taxon>
        <taxon>Fungi</taxon>
        <taxon>Fungi incertae sedis</taxon>
        <taxon>Mucoromycota</taxon>
        <taxon>Mucoromycotina</taxon>
        <taxon>Mucoromycetes</taxon>
        <taxon>Mucorales</taxon>
        <taxon>Mucorineae</taxon>
        <taxon>Mucoraceae</taxon>
        <taxon>Mucor</taxon>
    </lineage>
</organism>
<reference evidence="1" key="1">
    <citation type="submission" date="2020-12" db="EMBL/GenBank/DDBJ databases">
        <title>Metabolic potential, ecology and presence of endohyphal bacteria is reflected in genomic diversity of Mucoromycotina.</title>
        <authorList>
            <person name="Muszewska A."/>
            <person name="Okrasinska A."/>
            <person name="Steczkiewicz K."/>
            <person name="Drgas O."/>
            <person name="Orlowska M."/>
            <person name="Perlinska-Lenart U."/>
            <person name="Aleksandrzak-Piekarczyk T."/>
            <person name="Szatraj K."/>
            <person name="Zielenkiewicz U."/>
            <person name="Pilsyk S."/>
            <person name="Malc E."/>
            <person name="Mieczkowski P."/>
            <person name="Kruszewska J.S."/>
            <person name="Biernat P."/>
            <person name="Pawlowska J."/>
        </authorList>
    </citation>
    <scope>NUCLEOTIDE SEQUENCE</scope>
    <source>
        <strain evidence="1">CBS 226.32</strain>
    </source>
</reference>
<dbReference type="OrthoDB" id="18134at2759"/>
<dbReference type="SUPFAM" id="SSF158548">
    <property type="entry name" value="FLJ32549 domain-like"/>
    <property type="match status" value="1"/>
</dbReference>
<dbReference type="GO" id="GO:0042149">
    <property type="term" value="P:cellular response to glucose starvation"/>
    <property type="evidence" value="ECO:0007669"/>
    <property type="project" value="TreeGrafter"/>
</dbReference>
<evidence type="ECO:0000313" key="2">
    <source>
        <dbReference type="Proteomes" id="UP000650833"/>
    </source>
</evidence>
<dbReference type="EMBL" id="JAEPRC010000532">
    <property type="protein sequence ID" value="KAG2195344.1"/>
    <property type="molecule type" value="Genomic_DNA"/>
</dbReference>
<dbReference type="GO" id="GO:0034198">
    <property type="term" value="P:cellular response to amino acid starvation"/>
    <property type="evidence" value="ECO:0007669"/>
    <property type="project" value="TreeGrafter"/>
</dbReference>
<proteinExistence type="predicted"/>
<dbReference type="Pfam" id="PF09404">
    <property type="entry name" value="C12orf66_like"/>
    <property type="match status" value="1"/>
</dbReference>
<comment type="caution">
    <text evidence="1">The sequence shown here is derived from an EMBL/GenBank/DDBJ whole genome shotgun (WGS) entry which is preliminary data.</text>
</comment>
<dbReference type="Gene3D" id="1.10.3450.30">
    <property type="match status" value="1"/>
</dbReference>
<accession>A0A8H7QME7</accession>
<protein>
    <submittedName>
        <fullName evidence="1">Uncharacterized protein</fullName>
    </submittedName>
</protein>
<dbReference type="GO" id="GO:0061462">
    <property type="term" value="P:protein localization to lysosome"/>
    <property type="evidence" value="ECO:0007669"/>
    <property type="project" value="TreeGrafter"/>
</dbReference>
<gene>
    <name evidence="1" type="ORF">INT46_008919</name>
</gene>
<keyword evidence="2" id="KW-1185">Reference proteome</keyword>
<dbReference type="PANTHER" id="PTHR31581">
    <property type="entry name" value="KICSTOR COMPLEX PROTEIN C12ORF66"/>
    <property type="match status" value="1"/>
</dbReference>
<dbReference type="SUPFAM" id="SSF160651">
    <property type="entry name" value="FLJ32549 C-terminal domain-like"/>
    <property type="match status" value="1"/>
</dbReference>
<sequence length="444" mass="51122">MEDQCLYILKALGAFDYAAANKLILKISKVYQPIGNVLTKLSSCESSFTQLQFLRSRWFVMRKDTSVEVVYANIASELPKEILNIVSATSLSNQDKNSIIVIMDSLTKFCNIRRDMINLYQSILAQSIKGEFDDILIEMESLQKKTMELNLQKDLALLGLGVEKEMNILTCLIRARTAITNYAFQDACIALYQTKQDLSDWKRLCQEQDYPEKSSSKPDEIKETSTWRFPLFGQSESKAHHKQGETWPNTIRWHTRVLGNLTAKMTLFFNTILLEKESVVSDEDPEKSLWKGLRIDYYEQISTFKKKFGAHSISLVYEVTADTPFYPQGYVCPDTTYEAPQGIHSFPFIYCHPKESPNKHLPNIISIIQGSRHKLNDPKTGLVHFFDSTIGSTYYLMRIDKHAVMIIIYEDRHMHREPTTMEFLTNIVTSLRGSTVIEELIRID</sequence>
<dbReference type="InterPro" id="IPR018544">
    <property type="entry name" value="KICS_2"/>
</dbReference>
<dbReference type="Proteomes" id="UP000650833">
    <property type="component" value="Unassembled WGS sequence"/>
</dbReference>
<name>A0A8H7QME7_9FUNG</name>
<evidence type="ECO:0000313" key="1">
    <source>
        <dbReference type="EMBL" id="KAG2195344.1"/>
    </source>
</evidence>
<dbReference type="AlphaFoldDB" id="A0A8H7QME7"/>